<evidence type="ECO:0000256" key="1">
    <source>
        <dbReference type="SAM" id="Phobius"/>
    </source>
</evidence>
<sequence>MYELIGYVQGGALNLSMYVNVLAVLWRHFTRTTLEPCPGSCGWCQAADGIWLWISIGRVRGYGDGDER</sequence>
<keyword evidence="3" id="KW-1185">Reference proteome</keyword>
<feature type="transmembrane region" description="Helical" evidence="1">
    <location>
        <begin position="6"/>
        <end position="26"/>
    </location>
</feature>
<protein>
    <submittedName>
        <fullName evidence="2">Uncharacterized protein</fullName>
    </submittedName>
</protein>
<keyword evidence="1" id="KW-0812">Transmembrane</keyword>
<accession>A0A1G9YAD6</accession>
<keyword evidence="1" id="KW-1133">Transmembrane helix</keyword>
<dbReference type="Proteomes" id="UP000183376">
    <property type="component" value="Chromosome I"/>
</dbReference>
<gene>
    <name evidence="2" type="ORF">SAMN04489726_4702</name>
</gene>
<keyword evidence="1" id="KW-0472">Membrane</keyword>
<evidence type="ECO:0000313" key="3">
    <source>
        <dbReference type="Proteomes" id="UP000183376"/>
    </source>
</evidence>
<dbReference type="AlphaFoldDB" id="A0A1G9YAD6"/>
<evidence type="ECO:0000313" key="2">
    <source>
        <dbReference type="EMBL" id="SDN06109.1"/>
    </source>
</evidence>
<proteinExistence type="predicted"/>
<name>A0A1G9YAD6_ALLAB</name>
<dbReference type="RefSeq" id="WP_156051638.1">
    <property type="nucleotide sequence ID" value="NZ_JOEF01000030.1"/>
</dbReference>
<reference evidence="2 3" key="1">
    <citation type="submission" date="2016-10" db="EMBL/GenBank/DDBJ databases">
        <authorList>
            <person name="de Groot N.N."/>
        </authorList>
    </citation>
    <scope>NUCLEOTIDE SEQUENCE [LARGE SCALE GENOMIC DNA]</scope>
    <source>
        <strain evidence="2 3">DSM 44149</strain>
    </source>
</reference>
<dbReference type="STRING" id="211114.SAMN04489726_4702"/>
<organism evidence="2 3">
    <name type="scientific">Allokutzneria albata</name>
    <name type="common">Kibdelosporangium albatum</name>
    <dbReference type="NCBI Taxonomy" id="211114"/>
    <lineage>
        <taxon>Bacteria</taxon>
        <taxon>Bacillati</taxon>
        <taxon>Actinomycetota</taxon>
        <taxon>Actinomycetes</taxon>
        <taxon>Pseudonocardiales</taxon>
        <taxon>Pseudonocardiaceae</taxon>
        <taxon>Allokutzneria</taxon>
    </lineage>
</organism>
<dbReference type="EMBL" id="LT629701">
    <property type="protein sequence ID" value="SDN06109.1"/>
    <property type="molecule type" value="Genomic_DNA"/>
</dbReference>